<dbReference type="GeneTree" id="ENSGT00390000018516"/>
<evidence type="ECO:0000259" key="11">
    <source>
        <dbReference type="Pfam" id="PF05670"/>
    </source>
</evidence>
<dbReference type="Ensembl" id="ENSMAMT00000039847.1">
    <property type="protein sequence ID" value="ENSMAMP00000061344.1"/>
    <property type="gene ID" value="ENSMAMG00000006334.2"/>
</dbReference>
<evidence type="ECO:0000256" key="5">
    <source>
        <dbReference type="ARBA" id="ARBA00023054"/>
    </source>
</evidence>
<keyword evidence="13" id="KW-1185">Reference proteome</keyword>
<dbReference type="GO" id="GO:0005634">
    <property type="term" value="C:nucleus"/>
    <property type="evidence" value="ECO:0007669"/>
    <property type="project" value="UniProtKB-SubCell"/>
</dbReference>
<evidence type="ECO:0000313" key="12">
    <source>
        <dbReference type="Ensembl" id="ENSMAMP00000061344.1"/>
    </source>
</evidence>
<comment type="similarity">
    <text evidence="3">Belongs to the NEMF family.</text>
</comment>
<evidence type="ECO:0000256" key="3">
    <source>
        <dbReference type="ARBA" id="ARBA00008318"/>
    </source>
</evidence>
<dbReference type="InterPro" id="IPR051608">
    <property type="entry name" value="RQC_Subunit_NEMF"/>
</dbReference>
<dbReference type="GO" id="GO:0043023">
    <property type="term" value="F:ribosomal large subunit binding"/>
    <property type="evidence" value="ECO:0007669"/>
    <property type="project" value="TreeGrafter"/>
</dbReference>
<comment type="subunit">
    <text evidence="7">Component of the ribosome quality control complex (RQC), composed of the E3 ubiquitin ligase LTN1, TCF25 and NEMF associated with the 60S ribosomal subunit. The complex probably also contains VCP/p97 and its ubiquitin-binding cofactors. Interacts (via its N-terminus) with XPO1.</text>
</comment>
<feature type="domain" description="NFACT RNA-binding" evidence="11">
    <location>
        <begin position="496"/>
        <end position="606"/>
    </location>
</feature>
<dbReference type="Gene3D" id="2.30.310.10">
    <property type="entry name" value="ibrinogen binding protein from staphylococcus aureus domain"/>
    <property type="match status" value="1"/>
</dbReference>
<dbReference type="PANTHER" id="PTHR15239:SF6">
    <property type="entry name" value="RIBOSOME QUALITY CONTROL COMPLEX SUBUNIT NEMF"/>
    <property type="match status" value="1"/>
</dbReference>
<dbReference type="Pfam" id="PF05833">
    <property type="entry name" value="NFACT_N"/>
    <property type="match status" value="1"/>
</dbReference>
<protein>
    <recommendedName>
        <fullName evidence="8">Ribosome quality control complex subunit NEMF</fullName>
    </recommendedName>
    <alternativeName>
        <fullName evidence="9">Nuclear export mediator factor</fullName>
    </alternativeName>
</protein>
<dbReference type="InterPro" id="IPR008532">
    <property type="entry name" value="NFACT_RNA-bd"/>
</dbReference>
<evidence type="ECO:0000256" key="10">
    <source>
        <dbReference type="SAM" id="Coils"/>
    </source>
</evidence>
<dbReference type="GO" id="GO:1990112">
    <property type="term" value="C:RQC complex"/>
    <property type="evidence" value="ECO:0007669"/>
    <property type="project" value="TreeGrafter"/>
</dbReference>
<sequence length="672" mass="77047">MKTRFTTVDIRAVIAEINANYIGMRVNNVYDIDTKTYLIRLQKPDSKAVLLIESGTRIHSTDFEWPKNMMPSGFAMKCRKHLKTRRLTQVKQLGIDRIVDIQFGSEEAAYHLIIELYDRGNIILADHEYTILNLLRFRTAEAEDVKIAVRERYPVESARPPEPLISLERLTEILRKAPNGEQVKRVLNPHLPLILKHVVLTIFNLSVFSVAPTILEAMQIAQTYLEKTETFSGKGYIIQKREKKPALTPGTPSEELLTYDEFHPFLFAQHTKSPYLEFDSFDKAVDEFFSKIESQKIDMKALQQEKQALKKLENVKRDHEQRLEALHQAQEVDRIKGELVEMNLPVVERALQVVRSALANQVDWTEIGIIVKEAQAAGDPVACAIKELKLQTNHITMLLKNPYISEEGQEEEENSNNKKLQRNKPVLVDVDLSLSAYANAKKYYDYKRSAEKKEQKTIEAADKAMKSAEKKTQQTLKEVQTVTTIQKARKVYWFEKFLWFISSENYLIIAGRDQQQNEMIVKRYLRAGDIYVHADLHGATSCVIKNPSGDPIPPRTLTEAGTMAVCYSAAWDAKIITSAWWVHHHQVSKTAPTGEYLTTGSFMIRGKKNFLPPSYLIMGFGFLFKVDEQSVFRHTGERKVKTVEEDMEEVTSRTAELLEEGEELIGSRTQCY</sequence>
<feature type="coiled-coil region" evidence="10">
    <location>
        <begin position="451"/>
        <end position="478"/>
    </location>
</feature>
<dbReference type="GO" id="GO:0140708">
    <property type="term" value="P:CAT tailing"/>
    <property type="evidence" value="ECO:0007669"/>
    <property type="project" value="UniProtKB-ARBA"/>
</dbReference>
<evidence type="ECO:0000256" key="6">
    <source>
        <dbReference type="ARBA" id="ARBA00023242"/>
    </source>
</evidence>
<evidence type="ECO:0000313" key="13">
    <source>
        <dbReference type="Proteomes" id="UP000261640"/>
    </source>
</evidence>
<comment type="subcellular location">
    <subcellularLocation>
        <location evidence="2">Cytoplasm</location>
    </subcellularLocation>
    <subcellularLocation>
        <location evidence="1">Nucleus</location>
    </subcellularLocation>
</comment>
<accession>A0A7N8YCW6</accession>
<reference evidence="12" key="2">
    <citation type="submission" date="2025-09" db="UniProtKB">
        <authorList>
            <consortium name="Ensembl"/>
        </authorList>
    </citation>
    <scope>IDENTIFICATION</scope>
</reference>
<dbReference type="Pfam" id="PF05670">
    <property type="entry name" value="NFACT-R_1"/>
    <property type="match status" value="1"/>
</dbReference>
<evidence type="ECO:0000256" key="2">
    <source>
        <dbReference type="ARBA" id="ARBA00004496"/>
    </source>
</evidence>
<dbReference type="PANTHER" id="PTHR15239">
    <property type="entry name" value="NUCLEAR EXPORT MEDIATOR FACTOR NEMF"/>
    <property type="match status" value="1"/>
</dbReference>
<dbReference type="GO" id="GO:0000049">
    <property type="term" value="F:tRNA binding"/>
    <property type="evidence" value="ECO:0007669"/>
    <property type="project" value="TreeGrafter"/>
</dbReference>
<dbReference type="GO" id="GO:0005737">
    <property type="term" value="C:cytoplasm"/>
    <property type="evidence" value="ECO:0007669"/>
    <property type="project" value="UniProtKB-SubCell"/>
</dbReference>
<reference evidence="12" key="1">
    <citation type="submission" date="2025-08" db="UniProtKB">
        <authorList>
            <consortium name="Ensembl"/>
        </authorList>
    </citation>
    <scope>IDENTIFICATION</scope>
</reference>
<evidence type="ECO:0000256" key="1">
    <source>
        <dbReference type="ARBA" id="ARBA00004123"/>
    </source>
</evidence>
<evidence type="ECO:0000256" key="7">
    <source>
        <dbReference type="ARBA" id="ARBA00062982"/>
    </source>
</evidence>
<proteinExistence type="inferred from homology"/>
<feature type="coiled-coil region" evidence="10">
    <location>
        <begin position="285"/>
        <end position="329"/>
    </location>
</feature>
<keyword evidence="6" id="KW-0539">Nucleus</keyword>
<evidence type="ECO:0000256" key="8">
    <source>
        <dbReference type="ARBA" id="ARBA00071447"/>
    </source>
</evidence>
<dbReference type="Proteomes" id="UP000261640">
    <property type="component" value="Unplaced"/>
</dbReference>
<keyword evidence="4" id="KW-0963">Cytoplasm</keyword>
<keyword evidence="5 10" id="KW-0175">Coiled coil</keyword>
<dbReference type="AlphaFoldDB" id="A0A7N8YCW6"/>
<dbReference type="FunFam" id="2.30.310.10:FF:000001">
    <property type="entry name" value="Nuclear export mediator factor Nemf"/>
    <property type="match status" value="1"/>
</dbReference>
<evidence type="ECO:0000256" key="4">
    <source>
        <dbReference type="ARBA" id="ARBA00022490"/>
    </source>
</evidence>
<evidence type="ECO:0000256" key="9">
    <source>
        <dbReference type="ARBA" id="ARBA00076869"/>
    </source>
</evidence>
<organism evidence="12 13">
    <name type="scientific">Mastacembelus armatus</name>
    <name type="common">zig-zag eel</name>
    <dbReference type="NCBI Taxonomy" id="205130"/>
    <lineage>
        <taxon>Eukaryota</taxon>
        <taxon>Metazoa</taxon>
        <taxon>Chordata</taxon>
        <taxon>Craniata</taxon>
        <taxon>Vertebrata</taxon>
        <taxon>Euteleostomi</taxon>
        <taxon>Actinopterygii</taxon>
        <taxon>Neopterygii</taxon>
        <taxon>Teleostei</taxon>
        <taxon>Neoteleostei</taxon>
        <taxon>Acanthomorphata</taxon>
        <taxon>Anabantaria</taxon>
        <taxon>Synbranchiformes</taxon>
        <taxon>Mastacembelidae</taxon>
        <taxon>Mastacembelus</taxon>
    </lineage>
</organism>
<name>A0A7N8YCW6_9TELE</name>